<evidence type="ECO:0000313" key="1">
    <source>
        <dbReference type="EMBL" id="KAH7681768.1"/>
    </source>
</evidence>
<dbReference type="EMBL" id="CM037015">
    <property type="protein sequence ID" value="KAH7681768.1"/>
    <property type="molecule type" value="Genomic_DNA"/>
</dbReference>
<gene>
    <name evidence="1" type="ORF">IHE45_05G078200</name>
</gene>
<dbReference type="Proteomes" id="UP000827976">
    <property type="component" value="Chromosome 5"/>
</dbReference>
<evidence type="ECO:0000313" key="2">
    <source>
        <dbReference type="Proteomes" id="UP000827976"/>
    </source>
</evidence>
<comment type="caution">
    <text evidence="1">The sequence shown here is derived from an EMBL/GenBank/DDBJ whole genome shotgun (WGS) entry which is preliminary data.</text>
</comment>
<reference evidence="2" key="1">
    <citation type="journal article" date="2022" name="Nat. Commun.">
        <title>Chromosome evolution and the genetic basis of agronomically important traits in greater yam.</title>
        <authorList>
            <person name="Bredeson J.V."/>
            <person name="Lyons J.B."/>
            <person name="Oniyinde I.O."/>
            <person name="Okereke N.R."/>
            <person name="Kolade O."/>
            <person name="Nnabue I."/>
            <person name="Nwadili C.O."/>
            <person name="Hribova E."/>
            <person name="Parker M."/>
            <person name="Nwogha J."/>
            <person name="Shu S."/>
            <person name="Carlson J."/>
            <person name="Kariba R."/>
            <person name="Muthemba S."/>
            <person name="Knop K."/>
            <person name="Barton G.J."/>
            <person name="Sherwood A.V."/>
            <person name="Lopez-Montes A."/>
            <person name="Asiedu R."/>
            <person name="Jamnadass R."/>
            <person name="Muchugi A."/>
            <person name="Goodstein D."/>
            <person name="Egesi C.N."/>
            <person name="Featherston J."/>
            <person name="Asfaw A."/>
            <person name="Simpson G.G."/>
            <person name="Dolezel J."/>
            <person name="Hendre P.S."/>
            <person name="Van Deynze A."/>
            <person name="Kumar P.L."/>
            <person name="Obidiegwu J.E."/>
            <person name="Bhattacharjee R."/>
            <person name="Rokhsar D.S."/>
        </authorList>
    </citation>
    <scope>NUCLEOTIDE SEQUENCE [LARGE SCALE GENOMIC DNA]</scope>
    <source>
        <strain evidence="2">cv. TDa95/00328</strain>
    </source>
</reference>
<organism evidence="1 2">
    <name type="scientific">Dioscorea alata</name>
    <name type="common">Purple yam</name>
    <dbReference type="NCBI Taxonomy" id="55571"/>
    <lineage>
        <taxon>Eukaryota</taxon>
        <taxon>Viridiplantae</taxon>
        <taxon>Streptophyta</taxon>
        <taxon>Embryophyta</taxon>
        <taxon>Tracheophyta</taxon>
        <taxon>Spermatophyta</taxon>
        <taxon>Magnoliopsida</taxon>
        <taxon>Liliopsida</taxon>
        <taxon>Dioscoreales</taxon>
        <taxon>Dioscoreaceae</taxon>
        <taxon>Dioscorea</taxon>
    </lineage>
</organism>
<accession>A0ACB7W2C1</accession>
<proteinExistence type="predicted"/>
<protein>
    <submittedName>
        <fullName evidence="1">Zinc finger CCHC-type protein</fullName>
    </submittedName>
</protein>
<sequence>MSLLSDLWRSSTKTGEGSGGDGGEGDRGKVATSILADQVGAQAVKGGTRSESTKTYALAVRSPPAGMDGRQPGADSRASPPEKAGVRRLGSHRLSGAKRQRSPTEATCGRCFRSSHKTAECRHQVVCLKCACVGHMAARCPVIQSPNRKRIHVRTKKQSTATPERRCEVVEQGVVSSATHQVSSKAALSLSLNPEAETAREELASVVVVTIVEGFVNEGSVLEVVPSIINKCLAGPITPLSDIAFLIPLASRDEVKEVCKLGSFKVATKDGPCTLKLSPWSAEIGTAGRASGRGQWITI</sequence>
<keyword evidence="2" id="KW-1185">Reference proteome</keyword>
<name>A0ACB7W2C1_DIOAL</name>